<comment type="caution">
    <text evidence="4">The sequence shown here is derived from an EMBL/GenBank/DDBJ whole genome shotgun (WGS) entry which is preliminary data.</text>
</comment>
<dbReference type="SUPFAM" id="SSF57625">
    <property type="entry name" value="Invertebrate chitin-binding proteins"/>
    <property type="match status" value="1"/>
</dbReference>
<evidence type="ECO:0000256" key="1">
    <source>
        <dbReference type="SAM" id="MobiDB-lite"/>
    </source>
</evidence>
<dbReference type="GO" id="GO:0008061">
    <property type="term" value="F:chitin binding"/>
    <property type="evidence" value="ECO:0007669"/>
    <property type="project" value="InterPro"/>
</dbReference>
<dbReference type="GO" id="GO:0005576">
    <property type="term" value="C:extracellular region"/>
    <property type="evidence" value="ECO:0007669"/>
    <property type="project" value="InterPro"/>
</dbReference>
<accession>A0A1W0WLZ0</accession>
<dbReference type="InterPro" id="IPR052740">
    <property type="entry name" value="CE4"/>
</dbReference>
<dbReference type="InterPro" id="IPR002509">
    <property type="entry name" value="NODB_dom"/>
</dbReference>
<keyword evidence="2" id="KW-0732">Signal</keyword>
<dbReference type="GO" id="GO:0005975">
    <property type="term" value="P:carbohydrate metabolic process"/>
    <property type="evidence" value="ECO:0007669"/>
    <property type="project" value="InterPro"/>
</dbReference>
<dbReference type="OrthoDB" id="504708at2759"/>
<dbReference type="Pfam" id="PF01522">
    <property type="entry name" value="Polysacc_deac_1"/>
    <property type="match status" value="1"/>
</dbReference>
<dbReference type="Gene3D" id="3.20.20.370">
    <property type="entry name" value="Glycoside hydrolase/deacetylase"/>
    <property type="match status" value="1"/>
</dbReference>
<dbReference type="SUPFAM" id="SSF88713">
    <property type="entry name" value="Glycoside hydrolase/deacetylase"/>
    <property type="match status" value="1"/>
</dbReference>
<dbReference type="EMBL" id="MTYJ01000077">
    <property type="protein sequence ID" value="OQV16226.1"/>
    <property type="molecule type" value="Genomic_DNA"/>
</dbReference>
<feature type="region of interest" description="Disordered" evidence="1">
    <location>
        <begin position="163"/>
        <end position="193"/>
    </location>
</feature>
<evidence type="ECO:0000313" key="5">
    <source>
        <dbReference type="Proteomes" id="UP000192578"/>
    </source>
</evidence>
<dbReference type="InterPro" id="IPR036508">
    <property type="entry name" value="Chitin-bd_dom_sf"/>
</dbReference>
<feature type="domain" description="Chitin-binding type-2" evidence="3">
    <location>
        <begin position="33"/>
        <end position="88"/>
    </location>
</feature>
<dbReference type="Proteomes" id="UP000192578">
    <property type="component" value="Unassembled WGS sequence"/>
</dbReference>
<evidence type="ECO:0000256" key="2">
    <source>
        <dbReference type="SAM" id="SignalP"/>
    </source>
</evidence>
<dbReference type="GO" id="GO:0016810">
    <property type="term" value="F:hydrolase activity, acting on carbon-nitrogen (but not peptide) bonds"/>
    <property type="evidence" value="ECO:0007669"/>
    <property type="project" value="InterPro"/>
</dbReference>
<dbReference type="InterPro" id="IPR011330">
    <property type="entry name" value="Glyco_hydro/deAcase_b/a-brl"/>
</dbReference>
<feature type="signal peptide" evidence="2">
    <location>
        <begin position="1"/>
        <end position="24"/>
    </location>
</feature>
<feature type="chain" id="PRO_5013116955" description="Chitin-binding type-2 domain-containing protein" evidence="2">
    <location>
        <begin position="25"/>
        <end position="530"/>
    </location>
</feature>
<dbReference type="AlphaFoldDB" id="A0A1W0WLZ0"/>
<dbReference type="PANTHER" id="PTHR45985:SF8">
    <property type="entry name" value="CHITIN DEACETYLASE-LIKE 9, ISOFORM A"/>
    <property type="match status" value="1"/>
</dbReference>
<dbReference type="PANTHER" id="PTHR45985">
    <property type="match status" value="1"/>
</dbReference>
<dbReference type="Pfam" id="PF01607">
    <property type="entry name" value="CBM_14"/>
    <property type="match status" value="1"/>
</dbReference>
<keyword evidence="5" id="KW-1185">Reference proteome</keyword>
<sequence>MHNFGASILCIGSGILLLSDIASAAPRRERHKKFVCTQETGTFPDPYTCESYWLCSYGAPIARSCNFGLVFDNTTLNCGWAKPEICTIIDGKPVRGWSPDLEPPPPAGSPTSNGNGVAESKVMSVDGAGNSSNAISSNRTRAEKLAAYEQIIAKWRYSGKRLKQIQSQSGPTTTTTRAPSLTGPPNFDLPDGVTKAPRNLYTLKPVGEAAIACDKRRCRLPDCYCDAQSIPGGLSTDKTPQIVMVTFDDAVNGGNIDMINHLFRENRTNPNGCPITGTFFLANGWTDYNIVRELYGRGHEIASHSLSHQDFTHYNKKQWRAEIVGEAQVAHEYAGVNMSDIVGMRAPFLAVGGDTMYKMLWDNGFLYDSSIPSGQTNPPLWPYTFDSPLPHACFQEPCPKSYFPGLWEVPMTYFVGLGDLGCSMYDACTHPSDEDDIADLFYQNFMKHYSTNRSPFLLSAHSAWYQNSQAHENAMETFMDRALKLGDVYFVAAKQAIYWMQTPTPLADLKDFKPWQCAHPVVKKPAASTR</sequence>
<proteinExistence type="predicted"/>
<feature type="region of interest" description="Disordered" evidence="1">
    <location>
        <begin position="97"/>
        <end position="119"/>
    </location>
</feature>
<dbReference type="Gene3D" id="2.170.140.10">
    <property type="entry name" value="Chitin binding domain"/>
    <property type="match status" value="1"/>
</dbReference>
<evidence type="ECO:0000259" key="3">
    <source>
        <dbReference type="PROSITE" id="PS50940"/>
    </source>
</evidence>
<organism evidence="4 5">
    <name type="scientific">Hypsibius exemplaris</name>
    <name type="common">Freshwater tardigrade</name>
    <dbReference type="NCBI Taxonomy" id="2072580"/>
    <lineage>
        <taxon>Eukaryota</taxon>
        <taxon>Metazoa</taxon>
        <taxon>Ecdysozoa</taxon>
        <taxon>Tardigrada</taxon>
        <taxon>Eutardigrada</taxon>
        <taxon>Parachela</taxon>
        <taxon>Hypsibioidea</taxon>
        <taxon>Hypsibiidae</taxon>
        <taxon>Hypsibius</taxon>
    </lineage>
</organism>
<reference evidence="5" key="1">
    <citation type="submission" date="2017-01" db="EMBL/GenBank/DDBJ databases">
        <title>Comparative genomics of anhydrobiosis in the tardigrade Hypsibius dujardini.</title>
        <authorList>
            <person name="Yoshida Y."/>
            <person name="Koutsovoulos G."/>
            <person name="Laetsch D."/>
            <person name="Stevens L."/>
            <person name="Kumar S."/>
            <person name="Horikawa D."/>
            <person name="Ishino K."/>
            <person name="Komine S."/>
            <person name="Tomita M."/>
            <person name="Blaxter M."/>
            <person name="Arakawa K."/>
        </authorList>
    </citation>
    <scope>NUCLEOTIDE SEQUENCE [LARGE SCALE GENOMIC DNA]</scope>
    <source>
        <strain evidence="5">Z151</strain>
    </source>
</reference>
<dbReference type="InterPro" id="IPR002557">
    <property type="entry name" value="Chitin-bd_dom"/>
</dbReference>
<evidence type="ECO:0000313" key="4">
    <source>
        <dbReference type="EMBL" id="OQV16226.1"/>
    </source>
</evidence>
<gene>
    <name evidence="4" type="ORF">BV898_09709</name>
</gene>
<dbReference type="PROSITE" id="PS50940">
    <property type="entry name" value="CHIT_BIND_II"/>
    <property type="match status" value="1"/>
</dbReference>
<name>A0A1W0WLZ0_HYPEX</name>
<protein>
    <recommendedName>
        <fullName evidence="3">Chitin-binding type-2 domain-containing protein</fullName>
    </recommendedName>
</protein>
<dbReference type="SMART" id="SM00494">
    <property type="entry name" value="ChtBD2"/>
    <property type="match status" value="1"/>
</dbReference>